<dbReference type="PANTHER" id="PTHR47027">
    <property type="entry name" value="REVERSE TRANSCRIPTASE DOMAIN-CONTAINING PROTEIN"/>
    <property type="match status" value="1"/>
</dbReference>
<dbReference type="PANTHER" id="PTHR47027:SF20">
    <property type="entry name" value="REVERSE TRANSCRIPTASE-LIKE PROTEIN WITH RNA-DIRECTED DNA POLYMERASE DOMAIN"/>
    <property type="match status" value="1"/>
</dbReference>
<dbReference type="InterPro" id="IPR043502">
    <property type="entry name" value="DNA/RNA_pol_sf"/>
</dbReference>
<reference evidence="2 3" key="1">
    <citation type="submission" date="2023-01" db="EMBL/GenBank/DDBJ databases">
        <authorList>
            <person name="Whitehead M."/>
        </authorList>
    </citation>
    <scope>NUCLEOTIDE SEQUENCE [LARGE SCALE GENOMIC DNA]</scope>
</reference>
<dbReference type="PROSITE" id="PS50878">
    <property type="entry name" value="RT_POL"/>
    <property type="match status" value="1"/>
</dbReference>
<dbReference type="Gene3D" id="3.30.70.270">
    <property type="match status" value="1"/>
</dbReference>
<name>A0AAV0VPC2_9HEMI</name>
<evidence type="ECO:0000313" key="3">
    <source>
        <dbReference type="Proteomes" id="UP001160148"/>
    </source>
</evidence>
<dbReference type="InterPro" id="IPR000477">
    <property type="entry name" value="RT_dom"/>
</dbReference>
<sequence>MDAESRCAVKIGHGKSEEFQTTTGLKQGDALSPILFNIVLEMAIREVQEEYLLINCGQNLPLLAYADDVVILGESEQDINKATELLIRSANKRGLSINETKQNTCESVET</sequence>
<accession>A0AAV0VPC2</accession>
<comment type="caution">
    <text evidence="2">The sequence shown here is derived from an EMBL/GenBank/DDBJ whole genome shotgun (WGS) entry which is preliminary data.</text>
</comment>
<dbReference type="InterPro" id="IPR043128">
    <property type="entry name" value="Rev_trsase/Diguanyl_cyclase"/>
</dbReference>
<dbReference type="Pfam" id="PF00078">
    <property type="entry name" value="RVT_1"/>
    <property type="match status" value="1"/>
</dbReference>
<dbReference type="AlphaFoldDB" id="A0AAV0VPC2"/>
<gene>
    <name evidence="2" type="ORF">MEUPH1_LOCUS2477</name>
</gene>
<dbReference type="GO" id="GO:0071897">
    <property type="term" value="P:DNA biosynthetic process"/>
    <property type="evidence" value="ECO:0007669"/>
    <property type="project" value="UniProtKB-ARBA"/>
</dbReference>
<evidence type="ECO:0000259" key="1">
    <source>
        <dbReference type="PROSITE" id="PS50878"/>
    </source>
</evidence>
<keyword evidence="3" id="KW-1185">Reference proteome</keyword>
<feature type="domain" description="Reverse transcriptase" evidence="1">
    <location>
        <begin position="1"/>
        <end position="110"/>
    </location>
</feature>
<dbReference type="SUPFAM" id="SSF56672">
    <property type="entry name" value="DNA/RNA polymerases"/>
    <property type="match status" value="1"/>
</dbReference>
<protein>
    <recommendedName>
        <fullName evidence="1">Reverse transcriptase domain-containing protein</fullName>
    </recommendedName>
</protein>
<evidence type="ECO:0000313" key="2">
    <source>
        <dbReference type="EMBL" id="CAI6345469.1"/>
    </source>
</evidence>
<proteinExistence type="predicted"/>
<dbReference type="Proteomes" id="UP001160148">
    <property type="component" value="Unassembled WGS sequence"/>
</dbReference>
<dbReference type="EMBL" id="CARXXK010000001">
    <property type="protein sequence ID" value="CAI6345469.1"/>
    <property type="molecule type" value="Genomic_DNA"/>
</dbReference>
<organism evidence="2 3">
    <name type="scientific">Macrosiphum euphorbiae</name>
    <name type="common">potato aphid</name>
    <dbReference type="NCBI Taxonomy" id="13131"/>
    <lineage>
        <taxon>Eukaryota</taxon>
        <taxon>Metazoa</taxon>
        <taxon>Ecdysozoa</taxon>
        <taxon>Arthropoda</taxon>
        <taxon>Hexapoda</taxon>
        <taxon>Insecta</taxon>
        <taxon>Pterygota</taxon>
        <taxon>Neoptera</taxon>
        <taxon>Paraneoptera</taxon>
        <taxon>Hemiptera</taxon>
        <taxon>Sternorrhyncha</taxon>
        <taxon>Aphidomorpha</taxon>
        <taxon>Aphidoidea</taxon>
        <taxon>Aphididae</taxon>
        <taxon>Macrosiphini</taxon>
        <taxon>Macrosiphum</taxon>
    </lineage>
</organism>